<dbReference type="AlphaFoldDB" id="A0A8A4ZCW6"/>
<dbReference type="GO" id="GO:0006508">
    <property type="term" value="P:proteolysis"/>
    <property type="evidence" value="ECO:0007669"/>
    <property type="project" value="InterPro"/>
</dbReference>
<dbReference type="PRINTS" id="PR00922">
    <property type="entry name" value="DADACBPTASE3"/>
</dbReference>
<keyword evidence="3" id="KW-0121">Carboxypeptidase</keyword>
<proteinExistence type="inferred from homology"/>
<dbReference type="Proteomes" id="UP000663937">
    <property type="component" value="Chromosome"/>
</dbReference>
<dbReference type="KEGG" id="psic:J4E96_01680"/>
<organism evidence="3 4">
    <name type="scientific">Pengzhenrongella sicca</name>
    <dbReference type="NCBI Taxonomy" id="2819238"/>
    <lineage>
        <taxon>Bacteria</taxon>
        <taxon>Bacillati</taxon>
        <taxon>Actinomycetota</taxon>
        <taxon>Actinomycetes</taxon>
        <taxon>Micrococcales</taxon>
        <taxon>Pengzhenrongella</taxon>
    </lineage>
</organism>
<evidence type="ECO:0000313" key="4">
    <source>
        <dbReference type="Proteomes" id="UP000663937"/>
    </source>
</evidence>
<protein>
    <submittedName>
        <fullName evidence="3">D-alanyl-D-alanine carboxypeptidase/D-alanyl-D-alanine-endopeptidase</fullName>
        <ecNumber evidence="3">3.4.16.4</ecNumber>
    </submittedName>
</protein>
<reference evidence="3" key="1">
    <citation type="submission" date="2021-03" db="EMBL/GenBank/DDBJ databases">
        <title>Pengzhenrongella sicca gen. nov., sp. nov., a new member of suborder Micrococcineae isolated from High-Arctic tundra soil.</title>
        <authorList>
            <person name="Peng F."/>
        </authorList>
    </citation>
    <scope>NUCLEOTIDE SEQUENCE</scope>
    <source>
        <strain evidence="3">LRZ-2</strain>
    </source>
</reference>
<dbReference type="PANTHER" id="PTHR30023">
    <property type="entry name" value="D-ALANYL-D-ALANINE CARBOXYPEPTIDASE"/>
    <property type="match status" value="1"/>
</dbReference>
<dbReference type="GO" id="GO:0009002">
    <property type="term" value="F:serine-type D-Ala-D-Ala carboxypeptidase activity"/>
    <property type="evidence" value="ECO:0007669"/>
    <property type="project" value="UniProtKB-EC"/>
</dbReference>
<dbReference type="SUPFAM" id="SSF56601">
    <property type="entry name" value="beta-lactamase/transpeptidase-like"/>
    <property type="match status" value="1"/>
</dbReference>
<dbReference type="InterPro" id="IPR012338">
    <property type="entry name" value="Beta-lactam/transpept-like"/>
</dbReference>
<sequence>MGRAGRVTGVAALVVLLGAGGYGTADAYDLVPGIVTLAPSPAPPEPFPTAPGAVPAPAPTGVLADLATDAPVPAADRVAGLLAALVADTRLGPSVGAVVVDQLTGDVLAEHDAAGAHTPASTAKLVTAVAALSAIGADETVRTAVVRGGDGEIVLVGGGDMMLAAGAGDLTTVNGRAGLADLATSVAHELALAGTTTVTLGVDDTLFSGPAVSPGWDASDLSNGFTAPISALAVDIAALRDDVDYPPREADPALAAARQFATALAAAGITVSGAPTRTTATAGAVELGAVESAPLGEVVEYFLTSSDNAITEVVARLVALDAGLPASFDGATEAVLAQVRQLGVDTTGARLVDASGLADGSALPATTLLGLLRAITDPGHPELREVAVGMPIGGLRGTLSDRFLASPARGLVRAKTGSLTGVTSLAGTVVSADGRQLLFVVLADQTPAGGQGGPRQAIDAFVGQLAACGCS</sequence>
<dbReference type="EMBL" id="CP071868">
    <property type="protein sequence ID" value="QTE29782.1"/>
    <property type="molecule type" value="Genomic_DNA"/>
</dbReference>
<name>A0A8A4ZCW6_9MICO</name>
<dbReference type="InterPro" id="IPR000667">
    <property type="entry name" value="Peptidase_S13"/>
</dbReference>
<evidence type="ECO:0000256" key="2">
    <source>
        <dbReference type="ARBA" id="ARBA00022801"/>
    </source>
</evidence>
<accession>A0A8A4ZCW6</accession>
<dbReference type="NCBIfam" id="TIGR00666">
    <property type="entry name" value="PBP4"/>
    <property type="match status" value="1"/>
</dbReference>
<evidence type="ECO:0000313" key="3">
    <source>
        <dbReference type="EMBL" id="QTE29782.1"/>
    </source>
</evidence>
<dbReference type="GO" id="GO:0000270">
    <property type="term" value="P:peptidoglycan metabolic process"/>
    <property type="evidence" value="ECO:0007669"/>
    <property type="project" value="TreeGrafter"/>
</dbReference>
<keyword evidence="3" id="KW-0645">Protease</keyword>
<dbReference type="EC" id="3.4.16.4" evidence="3"/>
<gene>
    <name evidence="3" type="primary">dacB</name>
    <name evidence="3" type="ORF">J4E96_01680</name>
</gene>
<comment type="similarity">
    <text evidence="1">Belongs to the peptidase S13 family.</text>
</comment>
<evidence type="ECO:0000256" key="1">
    <source>
        <dbReference type="ARBA" id="ARBA00006096"/>
    </source>
</evidence>
<keyword evidence="2 3" id="KW-0378">Hydrolase</keyword>
<dbReference type="RefSeq" id="WP_227424084.1">
    <property type="nucleotide sequence ID" value="NZ_CP071868.1"/>
</dbReference>
<dbReference type="Pfam" id="PF02113">
    <property type="entry name" value="Peptidase_S13"/>
    <property type="match status" value="2"/>
</dbReference>
<dbReference type="PANTHER" id="PTHR30023:SF0">
    <property type="entry name" value="PENICILLIN-SENSITIVE CARBOXYPEPTIDASE A"/>
    <property type="match status" value="1"/>
</dbReference>
<dbReference type="Gene3D" id="3.40.710.10">
    <property type="entry name" value="DD-peptidase/beta-lactamase superfamily"/>
    <property type="match status" value="2"/>
</dbReference>
<keyword evidence="4" id="KW-1185">Reference proteome</keyword>